<accession>A0A226X653</accession>
<dbReference type="AlphaFoldDB" id="A0A226X653"/>
<evidence type="ECO:0000313" key="1">
    <source>
        <dbReference type="EMBL" id="OXC78629.1"/>
    </source>
</evidence>
<name>A0A226X653_CABSO</name>
<dbReference type="EMBL" id="MTHB01000057">
    <property type="protein sequence ID" value="OXC78629.1"/>
    <property type="molecule type" value="Genomic_DNA"/>
</dbReference>
<protein>
    <submittedName>
        <fullName evidence="1">Uncharacterized protein</fullName>
    </submittedName>
</protein>
<sequence length="40" mass="4458">MVGGFFVHRFRSVPSAFEKSPSCKTLYACQVFFRLGNGVS</sequence>
<organism evidence="1 2">
    <name type="scientific">Caballeronia sordidicola</name>
    <name type="common">Burkholderia sordidicola</name>
    <dbReference type="NCBI Taxonomy" id="196367"/>
    <lineage>
        <taxon>Bacteria</taxon>
        <taxon>Pseudomonadati</taxon>
        <taxon>Pseudomonadota</taxon>
        <taxon>Betaproteobacteria</taxon>
        <taxon>Burkholderiales</taxon>
        <taxon>Burkholderiaceae</taxon>
        <taxon>Caballeronia</taxon>
    </lineage>
</organism>
<dbReference type="Proteomes" id="UP000214720">
    <property type="component" value="Unassembled WGS sequence"/>
</dbReference>
<comment type="caution">
    <text evidence="1">The sequence shown here is derived from an EMBL/GenBank/DDBJ whole genome shotgun (WGS) entry which is preliminary data.</text>
</comment>
<gene>
    <name evidence="1" type="ORF">BSU04_10895</name>
</gene>
<reference evidence="2" key="1">
    <citation type="submission" date="2017-01" db="EMBL/GenBank/DDBJ databases">
        <title>Genome Analysis of Deinococcus marmoris KOPRI26562.</title>
        <authorList>
            <person name="Kim J.H."/>
            <person name="Oh H.-M."/>
        </authorList>
    </citation>
    <scope>NUCLEOTIDE SEQUENCE [LARGE SCALE GENOMIC DNA]</scope>
    <source>
        <strain evidence="2">PAMC 26633</strain>
    </source>
</reference>
<proteinExistence type="predicted"/>
<evidence type="ECO:0000313" key="2">
    <source>
        <dbReference type="Proteomes" id="UP000214720"/>
    </source>
</evidence>